<feature type="region of interest" description="Disordered" evidence="1">
    <location>
        <begin position="1"/>
        <end position="35"/>
    </location>
</feature>
<feature type="compositionally biased region" description="Basic and acidic residues" evidence="1">
    <location>
        <begin position="10"/>
        <end position="19"/>
    </location>
</feature>
<dbReference type="OrthoDB" id="5985950at2759"/>
<gene>
    <name evidence="3" type="primary">P2RX7</name>
    <name evidence="3" type="ORF">AWC38_SpisGene7759</name>
</gene>
<comment type="caution">
    <text evidence="3">The sequence shown here is derived from an EMBL/GenBank/DDBJ whole genome shotgun (WGS) entry which is preliminary data.</text>
</comment>
<feature type="domain" description="P2X purinoreceptor 7 intracellular" evidence="2">
    <location>
        <begin position="19"/>
        <end position="167"/>
    </location>
</feature>
<dbReference type="AlphaFoldDB" id="A0A2B4SG98"/>
<dbReference type="PANTHER" id="PTHR36981">
    <property type="entry name" value="ZGC:195170"/>
    <property type="match status" value="1"/>
</dbReference>
<reference evidence="4" key="1">
    <citation type="journal article" date="2017" name="bioRxiv">
        <title>Comparative analysis of the genomes of Stylophora pistillata and Acropora digitifera provides evidence for extensive differences between species of corals.</title>
        <authorList>
            <person name="Voolstra C.R."/>
            <person name="Li Y."/>
            <person name="Liew Y.J."/>
            <person name="Baumgarten S."/>
            <person name="Zoccola D."/>
            <person name="Flot J.-F."/>
            <person name="Tambutte S."/>
            <person name="Allemand D."/>
            <person name="Aranda M."/>
        </authorList>
    </citation>
    <scope>NUCLEOTIDE SEQUENCE [LARGE SCALE GENOMIC DNA]</scope>
</reference>
<protein>
    <submittedName>
        <fullName evidence="3">P2X purinoceptor 7</fullName>
    </submittedName>
</protein>
<feature type="compositionally biased region" description="Acidic residues" evidence="1">
    <location>
        <begin position="20"/>
        <end position="29"/>
    </location>
</feature>
<evidence type="ECO:0000313" key="4">
    <source>
        <dbReference type="Proteomes" id="UP000225706"/>
    </source>
</evidence>
<dbReference type="InterPro" id="IPR046815">
    <property type="entry name" value="P2RX7_C"/>
</dbReference>
<sequence>MSQILPYQLEPEHSSTDERSESEEKDDDSVVSNADTSDRRLNTSWCLCERCAIMLTEFESICSKEPAFLSKLIEGLSCITEHGSFLSVCLNRDVLWTALVSLHDRESAVLPDRLQVCNRSLRYAAYRQFTWWVHGYLGKNIRRVIPSCTVKKIRAEFPAQDGAYAGYITGEEDDSAFDGEMEEAWRDFLNI</sequence>
<dbReference type="EMBL" id="LSMT01000101">
    <property type="protein sequence ID" value="PFX27532.1"/>
    <property type="molecule type" value="Genomic_DNA"/>
</dbReference>
<proteinExistence type="predicted"/>
<organism evidence="3 4">
    <name type="scientific">Stylophora pistillata</name>
    <name type="common">Smooth cauliflower coral</name>
    <dbReference type="NCBI Taxonomy" id="50429"/>
    <lineage>
        <taxon>Eukaryota</taxon>
        <taxon>Metazoa</taxon>
        <taxon>Cnidaria</taxon>
        <taxon>Anthozoa</taxon>
        <taxon>Hexacorallia</taxon>
        <taxon>Scleractinia</taxon>
        <taxon>Astrocoeniina</taxon>
        <taxon>Pocilloporidae</taxon>
        <taxon>Stylophora</taxon>
    </lineage>
</organism>
<keyword evidence="4" id="KW-1185">Reference proteome</keyword>
<accession>A0A2B4SG98</accession>
<evidence type="ECO:0000256" key="1">
    <source>
        <dbReference type="SAM" id="MobiDB-lite"/>
    </source>
</evidence>
<dbReference type="Proteomes" id="UP000225706">
    <property type="component" value="Unassembled WGS sequence"/>
</dbReference>
<dbReference type="PANTHER" id="PTHR36981:SF1">
    <property type="entry name" value="P2X PURINORECEPTOR 7 INTRACELLULAR DOMAIN-CONTAINING PROTEIN"/>
    <property type="match status" value="1"/>
</dbReference>
<evidence type="ECO:0000313" key="3">
    <source>
        <dbReference type="EMBL" id="PFX27532.1"/>
    </source>
</evidence>
<name>A0A2B4SG98_STYPI</name>
<dbReference type="Pfam" id="PF20478">
    <property type="entry name" value="P2RX7_C"/>
    <property type="match status" value="1"/>
</dbReference>
<evidence type="ECO:0000259" key="2">
    <source>
        <dbReference type="Pfam" id="PF20478"/>
    </source>
</evidence>